<feature type="region of interest" description="Disordered" evidence="1">
    <location>
        <begin position="84"/>
        <end position="110"/>
    </location>
</feature>
<feature type="signal peptide" evidence="2">
    <location>
        <begin position="1"/>
        <end position="19"/>
    </location>
</feature>
<name>A0A090L5S5_STRRB</name>
<evidence type="ECO:0000313" key="6">
    <source>
        <dbReference type="WormBase" id="SRAE_1000332500"/>
    </source>
</evidence>
<feature type="chain" id="PRO_5015030457" evidence="2">
    <location>
        <begin position="20"/>
        <end position="335"/>
    </location>
</feature>
<dbReference type="GeneID" id="36377437"/>
<evidence type="ECO:0000313" key="3">
    <source>
        <dbReference type="EMBL" id="CEF65072.1"/>
    </source>
</evidence>
<feature type="region of interest" description="Disordered" evidence="1">
    <location>
        <begin position="293"/>
        <end position="322"/>
    </location>
</feature>
<protein>
    <submittedName>
        <fullName evidence="3 5">Uncharacterized protein</fullName>
    </submittedName>
</protein>
<dbReference type="WormBase" id="SRAE_1000332500">
    <property type="protein sequence ID" value="SRP03077"/>
    <property type="gene ID" value="WBGene00259942"/>
</dbReference>
<reference evidence="5" key="2">
    <citation type="submission" date="2020-12" db="UniProtKB">
        <authorList>
            <consortium name="WormBaseParasite"/>
        </authorList>
    </citation>
    <scope>IDENTIFICATION</scope>
</reference>
<dbReference type="EMBL" id="LN609528">
    <property type="protein sequence ID" value="CEF65072.1"/>
    <property type="molecule type" value="Genomic_DNA"/>
</dbReference>
<proteinExistence type="predicted"/>
<dbReference type="Proteomes" id="UP000035682">
    <property type="component" value="Unplaced"/>
</dbReference>
<evidence type="ECO:0000313" key="4">
    <source>
        <dbReference type="Proteomes" id="UP000035682"/>
    </source>
</evidence>
<evidence type="ECO:0000256" key="1">
    <source>
        <dbReference type="SAM" id="MobiDB-lite"/>
    </source>
</evidence>
<dbReference type="WBParaSite" id="SRAE_1000332500.1">
    <property type="protein sequence ID" value="SRAE_1000332500.1"/>
    <property type="gene ID" value="WBGene00259942"/>
</dbReference>
<dbReference type="RefSeq" id="XP_024504273.1">
    <property type="nucleotide sequence ID" value="XM_024650502.1"/>
</dbReference>
<evidence type="ECO:0000313" key="5">
    <source>
        <dbReference type="WBParaSite" id="SRAE_1000332500.1"/>
    </source>
</evidence>
<accession>A0A090L5S5</accession>
<feature type="compositionally biased region" description="Acidic residues" evidence="1">
    <location>
        <begin position="304"/>
        <end position="316"/>
    </location>
</feature>
<organism evidence="3">
    <name type="scientific">Strongyloides ratti</name>
    <name type="common">Parasitic roundworm</name>
    <dbReference type="NCBI Taxonomy" id="34506"/>
    <lineage>
        <taxon>Eukaryota</taxon>
        <taxon>Metazoa</taxon>
        <taxon>Ecdysozoa</taxon>
        <taxon>Nematoda</taxon>
        <taxon>Chromadorea</taxon>
        <taxon>Rhabditida</taxon>
        <taxon>Tylenchina</taxon>
        <taxon>Panagrolaimomorpha</taxon>
        <taxon>Strongyloidoidea</taxon>
        <taxon>Strongyloididae</taxon>
        <taxon>Strongyloides</taxon>
    </lineage>
</organism>
<dbReference type="CTD" id="36377437"/>
<gene>
    <name evidence="3 5 6" type="ORF">SRAE_1000332500</name>
</gene>
<reference evidence="3 4" key="1">
    <citation type="submission" date="2014-09" db="EMBL/GenBank/DDBJ databases">
        <authorList>
            <person name="Martin A.A."/>
        </authorList>
    </citation>
    <scope>NUCLEOTIDE SEQUENCE</scope>
    <source>
        <strain evidence="4">ED321</strain>
        <strain evidence="3">ED321 Heterogonic</strain>
    </source>
</reference>
<dbReference type="AlphaFoldDB" id="A0A090L5S5"/>
<keyword evidence="2" id="KW-0732">Signal</keyword>
<keyword evidence="4" id="KW-1185">Reference proteome</keyword>
<evidence type="ECO:0000256" key="2">
    <source>
        <dbReference type="SAM" id="SignalP"/>
    </source>
</evidence>
<sequence>MGILLLLQVTYILTNLVISFIIIPNCGNTKGRTFKSPENKSKKSMENSISNKNCVQEKNKLIYNINKNRNVSFIGKVSEVKNSVDTQKSHTEKTKTTDKDKSHTIENKKNKKGHKVIVSMTAYNEEIERKLRSFYGIPENIIKNTDNHKDCGKEVDKKFKSIKKYLQGNKNNVDKKVIKDNVLNSNKKKIVKDTKALEKTKKKKVNVASDIVIKSKIIENSPKKYVPIDEKKINLKSSYAMKIKKNDLNINAPTGKKDSAALQEDDRYINLVELSIGDGIVNPDFVEVSLQPTQRSTSLTVDEEKVEQENLNEDQSNEEKYESLAAIQDLHLMKE</sequence>
<feature type="compositionally biased region" description="Basic and acidic residues" evidence="1">
    <location>
        <begin position="87"/>
        <end position="108"/>
    </location>
</feature>